<evidence type="ECO:0000313" key="2">
    <source>
        <dbReference type="Proteomes" id="UP000799428"/>
    </source>
</evidence>
<reference evidence="1" key="1">
    <citation type="journal article" date="2020" name="Stud. Mycol.">
        <title>101 Dothideomycetes genomes: a test case for predicting lifestyles and emergence of pathogens.</title>
        <authorList>
            <person name="Haridas S."/>
            <person name="Albert R."/>
            <person name="Binder M."/>
            <person name="Bloem J."/>
            <person name="Labutti K."/>
            <person name="Salamov A."/>
            <person name="Andreopoulos B."/>
            <person name="Baker S."/>
            <person name="Barry K."/>
            <person name="Bills G."/>
            <person name="Bluhm B."/>
            <person name="Cannon C."/>
            <person name="Castanera R."/>
            <person name="Culley D."/>
            <person name="Daum C."/>
            <person name="Ezra D."/>
            <person name="Gonzalez J."/>
            <person name="Henrissat B."/>
            <person name="Kuo A."/>
            <person name="Liang C."/>
            <person name="Lipzen A."/>
            <person name="Lutzoni F."/>
            <person name="Magnuson J."/>
            <person name="Mondo S."/>
            <person name="Nolan M."/>
            <person name="Ohm R."/>
            <person name="Pangilinan J."/>
            <person name="Park H.-J."/>
            <person name="Ramirez L."/>
            <person name="Alfaro M."/>
            <person name="Sun H."/>
            <person name="Tritt A."/>
            <person name="Yoshinaga Y."/>
            <person name="Zwiers L.-H."/>
            <person name="Turgeon B."/>
            <person name="Goodwin S."/>
            <person name="Spatafora J."/>
            <person name="Crous P."/>
            <person name="Grigoriev I."/>
        </authorList>
    </citation>
    <scope>NUCLEOTIDE SEQUENCE</scope>
    <source>
        <strain evidence="1">CBS 279.74</strain>
    </source>
</reference>
<proteinExistence type="predicted"/>
<dbReference type="Proteomes" id="UP000799428">
    <property type="component" value="Unassembled WGS sequence"/>
</dbReference>
<gene>
    <name evidence="1" type="ORF">K504DRAFT_498548</name>
</gene>
<name>A0A6G1KMH9_9PLEO</name>
<dbReference type="EMBL" id="MU005765">
    <property type="protein sequence ID" value="KAF2713755.1"/>
    <property type="molecule type" value="Genomic_DNA"/>
</dbReference>
<dbReference type="AlphaFoldDB" id="A0A6G1KMH9"/>
<accession>A0A6G1KMH9</accession>
<evidence type="ECO:0000313" key="1">
    <source>
        <dbReference type="EMBL" id="KAF2713755.1"/>
    </source>
</evidence>
<sequence>MKNLQLMESLLMSSSVSHDSWFSRTFFSDPFLSLTIPRAQAARPGEPAAIPMLSQLTLIQFCSFFGLFFMAAIRYSEHGQDPPFTERQPQNISPVLSIAYPQLPKAHPRCIISHQNPKPLDQTTLDTASYRSGLSVMGVVFHAMIAIV</sequence>
<protein>
    <submittedName>
        <fullName evidence="1">Uncharacterized protein</fullName>
    </submittedName>
</protein>
<keyword evidence="2" id="KW-1185">Reference proteome</keyword>
<organism evidence="1 2">
    <name type="scientific">Pleomassaria siparia CBS 279.74</name>
    <dbReference type="NCBI Taxonomy" id="1314801"/>
    <lineage>
        <taxon>Eukaryota</taxon>
        <taxon>Fungi</taxon>
        <taxon>Dikarya</taxon>
        <taxon>Ascomycota</taxon>
        <taxon>Pezizomycotina</taxon>
        <taxon>Dothideomycetes</taxon>
        <taxon>Pleosporomycetidae</taxon>
        <taxon>Pleosporales</taxon>
        <taxon>Pleomassariaceae</taxon>
        <taxon>Pleomassaria</taxon>
    </lineage>
</organism>